<dbReference type="RefSeq" id="WP_377410768.1">
    <property type="nucleotide sequence ID" value="NZ_JBHSCY010000002.1"/>
</dbReference>
<dbReference type="PANTHER" id="PTHR34473">
    <property type="entry name" value="UPF0699 TRANSMEMBRANE PROTEIN YDBS"/>
    <property type="match status" value="1"/>
</dbReference>
<dbReference type="PANTHER" id="PTHR34473:SF2">
    <property type="entry name" value="UPF0699 TRANSMEMBRANE PROTEIN YDBT"/>
    <property type="match status" value="1"/>
</dbReference>
<feature type="transmembrane region" description="Helical" evidence="1">
    <location>
        <begin position="27"/>
        <end position="49"/>
    </location>
</feature>
<evidence type="ECO:0000259" key="2">
    <source>
        <dbReference type="Pfam" id="PF03703"/>
    </source>
</evidence>
<feature type="domain" description="YdbS-like PH" evidence="2">
    <location>
        <begin position="88"/>
        <end position="163"/>
    </location>
</feature>
<evidence type="ECO:0000313" key="3">
    <source>
        <dbReference type="EMBL" id="MFC4269577.1"/>
    </source>
</evidence>
<evidence type="ECO:0000313" key="4">
    <source>
        <dbReference type="Proteomes" id="UP001595826"/>
    </source>
</evidence>
<proteinExistence type="predicted"/>
<gene>
    <name evidence="3" type="ORF">ACFOWD_11720</name>
</gene>
<keyword evidence="1" id="KW-0812">Transmembrane</keyword>
<comment type="caution">
    <text evidence="3">The sequence shown here is derived from an EMBL/GenBank/DDBJ whole genome shotgun (WGS) entry which is preliminary data.</text>
</comment>
<dbReference type="Pfam" id="PF03703">
    <property type="entry name" value="bPH_2"/>
    <property type="match status" value="1"/>
</dbReference>
<evidence type="ECO:0000256" key="1">
    <source>
        <dbReference type="SAM" id="Phobius"/>
    </source>
</evidence>
<reference evidence="4" key="1">
    <citation type="journal article" date="2019" name="Int. J. Syst. Evol. Microbiol.">
        <title>The Global Catalogue of Microorganisms (GCM) 10K type strain sequencing project: providing services to taxonomists for standard genome sequencing and annotation.</title>
        <authorList>
            <consortium name="The Broad Institute Genomics Platform"/>
            <consortium name="The Broad Institute Genome Sequencing Center for Infectious Disease"/>
            <person name="Wu L."/>
            <person name="Ma J."/>
        </authorList>
    </citation>
    <scope>NUCLEOTIDE SEQUENCE [LARGE SCALE GENOMIC DNA]</scope>
    <source>
        <strain evidence="4">CECT 8655</strain>
    </source>
</reference>
<dbReference type="EMBL" id="JBHSCY010000002">
    <property type="protein sequence ID" value="MFC4269577.1"/>
    <property type="molecule type" value="Genomic_DNA"/>
</dbReference>
<keyword evidence="1" id="KW-1133">Transmembrane helix</keyword>
<dbReference type="Proteomes" id="UP001595826">
    <property type="component" value="Unassembled WGS sequence"/>
</dbReference>
<accession>A0ABV8RAY6</accession>
<organism evidence="3 4">
    <name type="scientific">Polaribacter marinivivus</name>
    <dbReference type="NCBI Taxonomy" id="1524260"/>
    <lineage>
        <taxon>Bacteria</taxon>
        <taxon>Pseudomonadati</taxon>
        <taxon>Bacteroidota</taxon>
        <taxon>Flavobacteriia</taxon>
        <taxon>Flavobacteriales</taxon>
        <taxon>Flavobacteriaceae</taxon>
    </lineage>
</organism>
<sequence length="169" mass="19987">MDRFKNDEVLDYPNISKINFIKINKKYFKVLLINFFLFFVPLLVTLILLDLFAFNESVLKYRIIIYSSFFTFFVFIFLYINFSFPLRRYAVREKDITYKSGLFIRKMTTVPFSRIQHVEIDESVFSRLFKLASISVFTAGDSSDDLVIKGLSKEKALQIKEFISTKVND</sequence>
<name>A0ABV8RAY6_9FLAO</name>
<protein>
    <submittedName>
        <fullName evidence="3">PH domain-containing protein</fullName>
    </submittedName>
</protein>
<dbReference type="InterPro" id="IPR005182">
    <property type="entry name" value="YdbS-like_PH"/>
</dbReference>
<keyword evidence="4" id="KW-1185">Reference proteome</keyword>
<feature type="transmembrane region" description="Helical" evidence="1">
    <location>
        <begin position="61"/>
        <end position="82"/>
    </location>
</feature>
<keyword evidence="1" id="KW-0472">Membrane</keyword>